<feature type="signal peptide" evidence="1">
    <location>
        <begin position="1"/>
        <end position="23"/>
    </location>
</feature>
<dbReference type="InterPro" id="IPR011478">
    <property type="entry name" value="DUF1585"/>
</dbReference>
<dbReference type="Proteomes" id="UP000239907">
    <property type="component" value="Unassembled WGS sequence"/>
</dbReference>
<evidence type="ECO:0000313" key="6">
    <source>
        <dbReference type="EMBL" id="PQJ27219.1"/>
    </source>
</evidence>
<keyword evidence="1" id="KW-0732">Signal</keyword>
<accession>A0A2S7TWY7</accession>
<name>A0A2S7TWY7_9BACT</name>
<feature type="domain" description="DUF1588" evidence="3">
    <location>
        <begin position="799"/>
        <end position="895"/>
    </location>
</feature>
<dbReference type="GO" id="GO:0009055">
    <property type="term" value="F:electron transfer activity"/>
    <property type="evidence" value="ECO:0007669"/>
    <property type="project" value="InterPro"/>
</dbReference>
<dbReference type="Pfam" id="PF07627">
    <property type="entry name" value="PSCyt3"/>
    <property type="match status" value="1"/>
</dbReference>
<feature type="domain" description="DUF1592" evidence="4">
    <location>
        <begin position="535"/>
        <end position="669"/>
    </location>
</feature>
<dbReference type="GO" id="GO:0020037">
    <property type="term" value="F:heme binding"/>
    <property type="evidence" value="ECO:0007669"/>
    <property type="project" value="InterPro"/>
</dbReference>
<comment type="caution">
    <text evidence="6">The sequence shown here is derived from an EMBL/GenBank/DDBJ whole genome shotgun (WGS) entry which is preliminary data.</text>
</comment>
<evidence type="ECO:0000313" key="7">
    <source>
        <dbReference type="Proteomes" id="UP000239907"/>
    </source>
</evidence>
<evidence type="ECO:0000259" key="2">
    <source>
        <dbReference type="Pfam" id="PF07624"/>
    </source>
</evidence>
<evidence type="ECO:0000259" key="3">
    <source>
        <dbReference type="Pfam" id="PF07627"/>
    </source>
</evidence>
<dbReference type="InterPro" id="IPR011429">
    <property type="entry name" value="Cyt_c_Planctomycete-type"/>
</dbReference>
<proteinExistence type="predicted"/>
<dbReference type="OrthoDB" id="174750at2"/>
<evidence type="ECO:0008006" key="8">
    <source>
        <dbReference type="Google" id="ProtNLM"/>
    </source>
</evidence>
<dbReference type="Pfam" id="PF07624">
    <property type="entry name" value="PSD2"/>
    <property type="match status" value="1"/>
</dbReference>
<feature type="chain" id="PRO_5015460228" description="Haem-binding domain-containing protein" evidence="1">
    <location>
        <begin position="24"/>
        <end position="1023"/>
    </location>
</feature>
<dbReference type="EMBL" id="MQWA01000001">
    <property type="protein sequence ID" value="PQJ27219.1"/>
    <property type="molecule type" value="Genomic_DNA"/>
</dbReference>
<evidence type="ECO:0000259" key="4">
    <source>
        <dbReference type="Pfam" id="PF07631"/>
    </source>
</evidence>
<dbReference type="AlphaFoldDB" id="A0A2S7TWY7"/>
<sequence>MRRFRITAVACTALLNICLIEWAAASADKTKPEITFQVSDNVEAILDKRCYFCHDEDEQKGDIRLDNLNDLDTPKRLDLFNRMQEQVYFRHMPPKKKKQPTEEERNALLAYLSTELGIHKASTLEGKLQKPEFGNYVDHTKLFSGEYKDEPGFTFDRRWLISEYIFNAKFQRILENKSQIKRGKQRTSVVGGSKIQNLSLANPFLLPNASGVRYYANEDLTGGHLSSMLTNAQNTSEYITNVMVKGKNAKYLPAINQIMALEDQHHATLASRREFLENFIARLSDEIYGDENITLLPSYQPVTLKDVKELEKGEKYKKAPIHVAQKMLKGLEADTMVFRLLMDPVHSEKSDDQFRDLCEQTWFYFGDHERKIQGRMTLLRDYLTEFREHVEKARRKIKPLIYKPLADSEMAVIESAIRKHRNKGHYYGEIIEKCMAEWTHGFEQDRIAAGPPSDELLSALVGQLSVQILERSPDKKEADEYLTLSKSYVAKLGKLKAIQKLIQTFILASEFSYRQEFGGGSADEHGRQMLSPRDASYAIAYALTDQSPDAELASAAESGKLNTREDYKREVLRMLKNRDTNYLIDPILADKNYNDNSTNATIRKLRFFREFFGYPAALTVFKDEKRFGGDRLGNATSRLLNEADRLVEHILENDTNVFEELLTTEKFYVYHDGDNERMQVASDRIKSIYEHFKDTDWKNFKKEDLLDHKEFLKEVKMRSIDPDKLDARNRQGDTIKLFKKSMTTITARLDKGQKEAAPFDMYRGYGSEFMQGENVAKFFNYRKDNWDWAAIQPAKVANRKGLLTHPAWLIAFAKNTETDPIHRGKWVREKLLAGTIPDVPITVDAVIPEDHNKTLRARLAGATGAKSCWKCHVHMNPLGNTFESYDDFGRFRTQESLEYPDNLIEKKPDKPKERNHLLDLRDIYKTLPVDSKGYLKGTEDDALDGELKDAIDLVERLGKSRRVRQSIIRHAFRYFMGRNESLSDSKTLIDAEQAYVDNGGSFDAVIVSLLTSDSFIYRKPIEN</sequence>
<dbReference type="SUPFAM" id="SSF46626">
    <property type="entry name" value="Cytochrome c"/>
    <property type="match status" value="1"/>
</dbReference>
<dbReference type="InterPro" id="IPR036909">
    <property type="entry name" value="Cyt_c-like_dom_sf"/>
</dbReference>
<reference evidence="6 7" key="1">
    <citation type="submission" date="2016-12" db="EMBL/GenBank/DDBJ databases">
        <title>Study of bacterial adaptation to deep sea.</title>
        <authorList>
            <person name="Song J."/>
            <person name="Yoshizawa S."/>
            <person name="Kogure K."/>
        </authorList>
    </citation>
    <scope>NUCLEOTIDE SEQUENCE [LARGE SCALE GENOMIC DNA]</scope>
    <source>
        <strain evidence="6 7">SAORIC-165</strain>
    </source>
</reference>
<organism evidence="6 7">
    <name type="scientific">Rubritalea profundi</name>
    <dbReference type="NCBI Taxonomy" id="1658618"/>
    <lineage>
        <taxon>Bacteria</taxon>
        <taxon>Pseudomonadati</taxon>
        <taxon>Verrucomicrobiota</taxon>
        <taxon>Verrucomicrobiia</taxon>
        <taxon>Verrucomicrobiales</taxon>
        <taxon>Rubritaleaceae</taxon>
        <taxon>Rubritalea</taxon>
    </lineage>
</organism>
<evidence type="ECO:0000259" key="5">
    <source>
        <dbReference type="Pfam" id="PF07635"/>
    </source>
</evidence>
<dbReference type="Pfam" id="PF07635">
    <property type="entry name" value="PSCyt1"/>
    <property type="match status" value="1"/>
</dbReference>
<dbReference type="InterPro" id="IPR013042">
    <property type="entry name" value="DUF1592"/>
</dbReference>
<dbReference type="RefSeq" id="WP_105041703.1">
    <property type="nucleotide sequence ID" value="NZ_MQWA01000001.1"/>
</dbReference>
<feature type="domain" description="Cytochrome C Planctomycete-type" evidence="5">
    <location>
        <begin position="50"/>
        <end position="95"/>
    </location>
</feature>
<evidence type="ECO:0000256" key="1">
    <source>
        <dbReference type="SAM" id="SignalP"/>
    </source>
</evidence>
<dbReference type="Gene3D" id="1.10.760.10">
    <property type="entry name" value="Cytochrome c-like domain"/>
    <property type="match status" value="1"/>
</dbReference>
<keyword evidence="7" id="KW-1185">Reference proteome</keyword>
<gene>
    <name evidence="6" type="ORF">BSZ32_01045</name>
</gene>
<protein>
    <recommendedName>
        <fullName evidence="8">Haem-binding domain-containing protein</fullName>
    </recommendedName>
</protein>
<dbReference type="InterPro" id="IPR013039">
    <property type="entry name" value="DUF1588"/>
</dbReference>
<feature type="domain" description="DUF1585" evidence="2">
    <location>
        <begin position="947"/>
        <end position="1015"/>
    </location>
</feature>
<dbReference type="Pfam" id="PF07631">
    <property type="entry name" value="PSD4"/>
    <property type="match status" value="1"/>
</dbReference>